<evidence type="ECO:0000256" key="1">
    <source>
        <dbReference type="SAM" id="Phobius"/>
    </source>
</evidence>
<keyword evidence="3" id="KW-1185">Reference proteome</keyword>
<protein>
    <recommendedName>
        <fullName evidence="4">Transmembrane protein</fullName>
    </recommendedName>
</protein>
<keyword evidence="1" id="KW-1133">Transmembrane helix</keyword>
<name>A0AAN6W7L9_9PEZI</name>
<reference evidence="2" key="2">
    <citation type="submission" date="2023-05" db="EMBL/GenBank/DDBJ databases">
        <authorList>
            <consortium name="Lawrence Berkeley National Laboratory"/>
            <person name="Steindorff A."/>
            <person name="Hensen N."/>
            <person name="Bonometti L."/>
            <person name="Westerberg I."/>
            <person name="Brannstrom I.O."/>
            <person name="Guillou S."/>
            <person name="Cros-Aarteil S."/>
            <person name="Calhoun S."/>
            <person name="Haridas S."/>
            <person name="Kuo A."/>
            <person name="Mondo S."/>
            <person name="Pangilinan J."/>
            <person name="Riley R."/>
            <person name="Labutti K."/>
            <person name="Andreopoulos B."/>
            <person name="Lipzen A."/>
            <person name="Chen C."/>
            <person name="Yanf M."/>
            <person name="Daum C."/>
            <person name="Ng V."/>
            <person name="Clum A."/>
            <person name="Ohm R."/>
            <person name="Martin F."/>
            <person name="Silar P."/>
            <person name="Natvig D."/>
            <person name="Lalanne C."/>
            <person name="Gautier V."/>
            <person name="Ament-Velasquez S.L."/>
            <person name="Kruys A."/>
            <person name="Hutchinson M.I."/>
            <person name="Powell A.J."/>
            <person name="Barry K."/>
            <person name="Miller A.N."/>
            <person name="Grigoriev I.V."/>
            <person name="Debuchy R."/>
            <person name="Gladieux P."/>
            <person name="Thoren M.H."/>
            <person name="Johannesson H."/>
        </authorList>
    </citation>
    <scope>NUCLEOTIDE SEQUENCE</scope>
    <source>
        <strain evidence="2">CBS 892.96</strain>
    </source>
</reference>
<accession>A0AAN6W7L9</accession>
<keyword evidence="1" id="KW-0472">Membrane</keyword>
<comment type="caution">
    <text evidence="2">The sequence shown here is derived from an EMBL/GenBank/DDBJ whole genome shotgun (WGS) entry which is preliminary data.</text>
</comment>
<dbReference type="Proteomes" id="UP001302321">
    <property type="component" value="Unassembled WGS sequence"/>
</dbReference>
<evidence type="ECO:0000313" key="3">
    <source>
        <dbReference type="Proteomes" id="UP001302321"/>
    </source>
</evidence>
<dbReference type="AlphaFoldDB" id="A0AAN6W7L9"/>
<evidence type="ECO:0008006" key="4">
    <source>
        <dbReference type="Google" id="ProtNLM"/>
    </source>
</evidence>
<reference evidence="2" key="1">
    <citation type="journal article" date="2023" name="Mol. Phylogenet. Evol.">
        <title>Genome-scale phylogeny and comparative genomics of the fungal order Sordariales.</title>
        <authorList>
            <person name="Hensen N."/>
            <person name="Bonometti L."/>
            <person name="Westerberg I."/>
            <person name="Brannstrom I.O."/>
            <person name="Guillou S."/>
            <person name="Cros-Aarteil S."/>
            <person name="Calhoun S."/>
            <person name="Haridas S."/>
            <person name="Kuo A."/>
            <person name="Mondo S."/>
            <person name="Pangilinan J."/>
            <person name="Riley R."/>
            <person name="LaButti K."/>
            <person name="Andreopoulos B."/>
            <person name="Lipzen A."/>
            <person name="Chen C."/>
            <person name="Yan M."/>
            <person name="Daum C."/>
            <person name="Ng V."/>
            <person name="Clum A."/>
            <person name="Steindorff A."/>
            <person name="Ohm R.A."/>
            <person name="Martin F."/>
            <person name="Silar P."/>
            <person name="Natvig D.O."/>
            <person name="Lalanne C."/>
            <person name="Gautier V."/>
            <person name="Ament-Velasquez S.L."/>
            <person name="Kruys A."/>
            <person name="Hutchinson M.I."/>
            <person name="Powell A.J."/>
            <person name="Barry K."/>
            <person name="Miller A.N."/>
            <person name="Grigoriev I.V."/>
            <person name="Debuchy R."/>
            <person name="Gladieux P."/>
            <person name="Hiltunen Thoren M."/>
            <person name="Johannesson H."/>
        </authorList>
    </citation>
    <scope>NUCLEOTIDE SEQUENCE</scope>
    <source>
        <strain evidence="2">CBS 892.96</strain>
    </source>
</reference>
<organism evidence="2 3">
    <name type="scientific">Triangularia setosa</name>
    <dbReference type="NCBI Taxonomy" id="2587417"/>
    <lineage>
        <taxon>Eukaryota</taxon>
        <taxon>Fungi</taxon>
        <taxon>Dikarya</taxon>
        <taxon>Ascomycota</taxon>
        <taxon>Pezizomycotina</taxon>
        <taxon>Sordariomycetes</taxon>
        <taxon>Sordariomycetidae</taxon>
        <taxon>Sordariales</taxon>
        <taxon>Podosporaceae</taxon>
        <taxon>Triangularia</taxon>
    </lineage>
</organism>
<dbReference type="EMBL" id="MU866194">
    <property type="protein sequence ID" value="KAK4176503.1"/>
    <property type="molecule type" value="Genomic_DNA"/>
</dbReference>
<keyword evidence="1" id="KW-0812">Transmembrane</keyword>
<feature type="transmembrane region" description="Helical" evidence="1">
    <location>
        <begin position="154"/>
        <end position="176"/>
    </location>
</feature>
<sequence>MGRRHGSCYMCKKMDWNRTLVPLFLSLGAFISGVMALFAGRTWNIMEDFELLLVNAVVLADWTKFSSHWRTSTLASLDVEVRNEASSNDFKDILKKRQLEDCPHNLKRVGPDIRFLLSPRNRNMHGLVCRVQTTLTRNDEYNIVHLNILQTSRVFTLMLTIAMGAYGVFAFFTTWFSTCNPLRHRRYRSTSHGSSIDDASTYTAGLMGLFLRLTVTTGHVTENDHRLWDAWCSWSVGLGMGLDVLPLLVEGFGHKVGVIFGIDKFSVLSAPPQQRRGVQAFVDLTNHQQLPRAYGAPRDRQHPFLQSTIFSTR</sequence>
<proteinExistence type="predicted"/>
<evidence type="ECO:0000313" key="2">
    <source>
        <dbReference type="EMBL" id="KAK4176503.1"/>
    </source>
</evidence>
<gene>
    <name evidence="2" type="ORF">QBC36DRAFT_378437</name>
</gene>
<feature type="transmembrane region" description="Helical" evidence="1">
    <location>
        <begin position="20"/>
        <end position="39"/>
    </location>
</feature>